<dbReference type="OrthoDB" id="4602230at2"/>
<dbReference type="Proteomes" id="UP000467105">
    <property type="component" value="Chromosome"/>
</dbReference>
<evidence type="ECO:0000313" key="1">
    <source>
        <dbReference type="EMBL" id="BBZ44215.1"/>
    </source>
</evidence>
<dbReference type="RefSeq" id="WP_085271491.1">
    <property type="nucleotide sequence ID" value="NZ_AP022614.1"/>
</dbReference>
<sequence>MVAEHWAIGDRYGLAFPADPQTLRRGGPKFLTDAFRATGVLTDGNAVTGIAGFREVPEGSTGRKVMLSVEYAEAATDLPADLFVKFSRDLDDPVRDRGRAQMEPEVRFAALSRTAGFPITVPRAQFGDYERRTGSGILITERIMFGRNGVERQYHKCLDYEMPEPLEHYRALLTALARLAGAHRSGRLPADLTAHFPLDVRAATVGERVPLSVERLDRRLTRLAELARDAPGLLPAQAASPDFLARLRAEAPRVSLHEDAVARRLAGDSDYVALCHWNANVDNAWFWRDGDEDGEGVLHCGLLDWGCVSQMNLGMAIWGAMSAAETDMWDSHVGDLLELFVAEVHRYGGPALSPDRLLRHTLLYAASMGVAWLLDVPALFRKRFGDATPESRTDPRIRDDESVRAPLQMLSNLLTLWERHPVGALLDAALAEPTARA</sequence>
<accession>A0A7I7YQQ0</accession>
<name>A0A7I7YQQ0_9MYCO</name>
<evidence type="ECO:0000313" key="2">
    <source>
        <dbReference type="Proteomes" id="UP000467105"/>
    </source>
</evidence>
<protein>
    <submittedName>
        <fullName evidence="1">Uncharacterized protein</fullName>
    </submittedName>
</protein>
<organism evidence="1 2">
    <name type="scientific">Mycobacterium parmense</name>
    <dbReference type="NCBI Taxonomy" id="185642"/>
    <lineage>
        <taxon>Bacteria</taxon>
        <taxon>Bacillati</taxon>
        <taxon>Actinomycetota</taxon>
        <taxon>Actinomycetes</taxon>
        <taxon>Mycobacteriales</taxon>
        <taxon>Mycobacteriaceae</taxon>
        <taxon>Mycobacterium</taxon>
        <taxon>Mycobacterium simiae complex</taxon>
    </lineage>
</organism>
<keyword evidence="2" id="KW-1185">Reference proteome</keyword>
<dbReference type="AlphaFoldDB" id="A0A7I7YQQ0"/>
<dbReference type="EMBL" id="AP022614">
    <property type="protein sequence ID" value="BBZ44215.1"/>
    <property type="molecule type" value="Genomic_DNA"/>
</dbReference>
<reference evidence="1 2" key="1">
    <citation type="journal article" date="2019" name="Emerg. Microbes Infect.">
        <title>Comprehensive subspecies identification of 175 nontuberculous mycobacteria species based on 7547 genomic profiles.</title>
        <authorList>
            <person name="Matsumoto Y."/>
            <person name="Kinjo T."/>
            <person name="Motooka D."/>
            <person name="Nabeya D."/>
            <person name="Jung N."/>
            <person name="Uechi K."/>
            <person name="Horii T."/>
            <person name="Iida T."/>
            <person name="Fujita J."/>
            <person name="Nakamura S."/>
        </authorList>
    </citation>
    <scope>NUCLEOTIDE SEQUENCE [LARGE SCALE GENOMIC DNA]</scope>
    <source>
        <strain evidence="1 2">JCM 14742</strain>
    </source>
</reference>
<dbReference type="SUPFAM" id="SSF56112">
    <property type="entry name" value="Protein kinase-like (PK-like)"/>
    <property type="match status" value="1"/>
</dbReference>
<gene>
    <name evidence="1" type="ORF">MPRM_14960</name>
</gene>
<dbReference type="InterPro" id="IPR011009">
    <property type="entry name" value="Kinase-like_dom_sf"/>
</dbReference>
<proteinExistence type="predicted"/>